<accession>A0ABV6Z2X9</accession>
<name>A0ABV6Z2X9_UNCC1</name>
<proteinExistence type="predicted"/>
<keyword evidence="1" id="KW-0472">Membrane</keyword>
<feature type="transmembrane region" description="Helical" evidence="1">
    <location>
        <begin position="6"/>
        <end position="25"/>
    </location>
</feature>
<dbReference type="EMBL" id="JBHPBY010000353">
    <property type="protein sequence ID" value="MFC1852706.1"/>
    <property type="molecule type" value="Genomic_DNA"/>
</dbReference>
<organism evidence="2 3">
    <name type="scientific">candidate division CSSED10-310 bacterium</name>
    <dbReference type="NCBI Taxonomy" id="2855610"/>
    <lineage>
        <taxon>Bacteria</taxon>
        <taxon>Bacteria division CSSED10-310</taxon>
    </lineage>
</organism>
<gene>
    <name evidence="2" type="ORF">ACFL27_21105</name>
</gene>
<reference evidence="2 3" key="1">
    <citation type="submission" date="2024-09" db="EMBL/GenBank/DDBJ databases">
        <title>Laminarin stimulates single cell rates of sulfate reduction while oxygen inhibits transcriptomic activity in coastal marine sediment.</title>
        <authorList>
            <person name="Lindsay M."/>
            <person name="Orcutt B."/>
            <person name="Emerson D."/>
            <person name="Stepanauskas R."/>
            <person name="D'Angelo T."/>
        </authorList>
    </citation>
    <scope>NUCLEOTIDE SEQUENCE [LARGE SCALE GENOMIC DNA]</scope>
    <source>
        <strain evidence="2">SAG AM-311-K15</strain>
    </source>
</reference>
<keyword evidence="3" id="KW-1185">Reference proteome</keyword>
<feature type="transmembrane region" description="Helical" evidence="1">
    <location>
        <begin position="191"/>
        <end position="216"/>
    </location>
</feature>
<keyword evidence="1" id="KW-0812">Transmembrane</keyword>
<feature type="transmembrane region" description="Helical" evidence="1">
    <location>
        <begin position="222"/>
        <end position="242"/>
    </location>
</feature>
<evidence type="ECO:0000256" key="1">
    <source>
        <dbReference type="SAM" id="Phobius"/>
    </source>
</evidence>
<evidence type="ECO:0000313" key="3">
    <source>
        <dbReference type="Proteomes" id="UP001594351"/>
    </source>
</evidence>
<feature type="transmembrane region" description="Helical" evidence="1">
    <location>
        <begin position="148"/>
        <end position="170"/>
    </location>
</feature>
<keyword evidence="1" id="KW-1133">Transmembrane helix</keyword>
<protein>
    <submittedName>
        <fullName evidence="2">Uncharacterized protein</fullName>
    </submittedName>
</protein>
<feature type="transmembrane region" description="Helical" evidence="1">
    <location>
        <begin position="254"/>
        <end position="271"/>
    </location>
</feature>
<sequence length="304" mass="35155">MKQYKFPYSQILFFVVMIGVGWYIWRNVDQINRFSFHFSWLYLSLSYLTTILAYLVLFTIWLYVSASFGLKAPVLIAAKAWFLSHLGKYVPGKITMLLLRVDTYQGYSKHVVVVSTFVEYFSILAANFLLILIALAFPREHLPDYFRWFAGLGLLFFLCLLWPPFLQRLIVWSFRLLKHKQMLTVPPYHRILRYICSYIVVGLLQGFTFFFCLCAYSPLDASYYLTITGIYFSVTIVGQFAVFTPSGLGVREGLLFIALSFLIPKPVVIVTTLTVRLIYITSELLLATVFFSLEKITGTRKALI</sequence>
<comment type="caution">
    <text evidence="2">The sequence shown here is derived from an EMBL/GenBank/DDBJ whole genome shotgun (WGS) entry which is preliminary data.</text>
</comment>
<dbReference type="Proteomes" id="UP001594351">
    <property type="component" value="Unassembled WGS sequence"/>
</dbReference>
<feature type="transmembrane region" description="Helical" evidence="1">
    <location>
        <begin position="111"/>
        <end position="136"/>
    </location>
</feature>
<evidence type="ECO:0000313" key="2">
    <source>
        <dbReference type="EMBL" id="MFC1852706.1"/>
    </source>
</evidence>
<feature type="transmembrane region" description="Helical" evidence="1">
    <location>
        <begin position="37"/>
        <end position="64"/>
    </location>
</feature>